<evidence type="ECO:0000313" key="10">
    <source>
        <dbReference type="EMBL" id="KAK4110050.1"/>
    </source>
</evidence>
<feature type="compositionally biased region" description="Low complexity" evidence="8">
    <location>
        <begin position="88"/>
        <end position="101"/>
    </location>
</feature>
<dbReference type="PROSITE" id="PS00028">
    <property type="entry name" value="ZINC_FINGER_C2H2_1"/>
    <property type="match status" value="1"/>
</dbReference>
<feature type="compositionally biased region" description="Low complexity" evidence="8">
    <location>
        <begin position="289"/>
        <end position="302"/>
    </location>
</feature>
<feature type="compositionally biased region" description="Low complexity" evidence="8">
    <location>
        <begin position="380"/>
        <end position="390"/>
    </location>
</feature>
<evidence type="ECO:0000256" key="6">
    <source>
        <dbReference type="ARBA" id="ARBA00023242"/>
    </source>
</evidence>
<reference evidence="10" key="1">
    <citation type="journal article" date="2023" name="Mol. Phylogenet. Evol.">
        <title>Genome-scale phylogeny and comparative genomics of the fungal order Sordariales.</title>
        <authorList>
            <person name="Hensen N."/>
            <person name="Bonometti L."/>
            <person name="Westerberg I."/>
            <person name="Brannstrom I.O."/>
            <person name="Guillou S."/>
            <person name="Cros-Aarteil S."/>
            <person name="Calhoun S."/>
            <person name="Haridas S."/>
            <person name="Kuo A."/>
            <person name="Mondo S."/>
            <person name="Pangilinan J."/>
            <person name="Riley R."/>
            <person name="LaButti K."/>
            <person name="Andreopoulos B."/>
            <person name="Lipzen A."/>
            <person name="Chen C."/>
            <person name="Yan M."/>
            <person name="Daum C."/>
            <person name="Ng V."/>
            <person name="Clum A."/>
            <person name="Steindorff A."/>
            <person name="Ohm R.A."/>
            <person name="Martin F."/>
            <person name="Silar P."/>
            <person name="Natvig D.O."/>
            <person name="Lalanne C."/>
            <person name="Gautier V."/>
            <person name="Ament-Velasquez S.L."/>
            <person name="Kruys A."/>
            <person name="Hutchinson M.I."/>
            <person name="Powell A.J."/>
            <person name="Barry K."/>
            <person name="Miller A.N."/>
            <person name="Grigoriev I.V."/>
            <person name="Debuchy R."/>
            <person name="Gladieux P."/>
            <person name="Hiltunen Thoren M."/>
            <person name="Johannesson H."/>
        </authorList>
    </citation>
    <scope>NUCLEOTIDE SEQUENCE</scope>
    <source>
        <strain evidence="10">CBS 508.74</strain>
    </source>
</reference>
<evidence type="ECO:0000256" key="2">
    <source>
        <dbReference type="ARBA" id="ARBA00022723"/>
    </source>
</evidence>
<dbReference type="EMBL" id="MU853352">
    <property type="protein sequence ID" value="KAK4110050.1"/>
    <property type="molecule type" value="Genomic_DNA"/>
</dbReference>
<keyword evidence="3" id="KW-0677">Repeat</keyword>
<dbReference type="SUPFAM" id="SSF57667">
    <property type="entry name" value="beta-beta-alpha zinc fingers"/>
    <property type="match status" value="1"/>
</dbReference>
<feature type="compositionally biased region" description="Low complexity" evidence="8">
    <location>
        <begin position="404"/>
        <end position="420"/>
    </location>
</feature>
<evidence type="ECO:0000256" key="8">
    <source>
        <dbReference type="SAM" id="MobiDB-lite"/>
    </source>
</evidence>
<protein>
    <recommendedName>
        <fullName evidence="9">C2H2-type domain-containing protein</fullName>
    </recommendedName>
</protein>
<dbReference type="GeneID" id="89942123"/>
<feature type="compositionally biased region" description="Polar residues" evidence="8">
    <location>
        <begin position="882"/>
        <end position="899"/>
    </location>
</feature>
<dbReference type="PROSITE" id="PS50157">
    <property type="entry name" value="ZINC_FINGER_C2H2_2"/>
    <property type="match status" value="1"/>
</dbReference>
<dbReference type="InterPro" id="IPR013087">
    <property type="entry name" value="Znf_C2H2_type"/>
</dbReference>
<feature type="region of interest" description="Disordered" evidence="8">
    <location>
        <begin position="1269"/>
        <end position="1330"/>
    </location>
</feature>
<keyword evidence="11" id="KW-1185">Reference proteome</keyword>
<dbReference type="Proteomes" id="UP001302812">
    <property type="component" value="Unassembled WGS sequence"/>
</dbReference>
<keyword evidence="5" id="KW-0862">Zinc</keyword>
<evidence type="ECO:0000313" key="11">
    <source>
        <dbReference type="Proteomes" id="UP001302812"/>
    </source>
</evidence>
<sequence length="1407" mass="150525">MASLDFIMDVNDDRQTADSRHPHNKRDKGASKPASAGQLQEPPTNQQADPGSASSPGQATEGDINQAALAAQPKRRGAPSRGLNSAPPASGREGAATAAAAGSGGAGPIPAVSSSSSSSPTLSASTNRPSASRQSTTSSDSMDPTAYGSSASSPSTARGPQRPMPMHLSAAPFQPRLTPKTNRVSKAQKGLPVHVCEICKPPRTFTRAEHLRRHQLSHGAPQFQCPSCEKQFHREDLLARHQQKHENVDQVPRSGTSPESPHASSAPVVQQAPQPHGSSSSITGPAPSPSTTELPPTPSTATIRNQSGFPQLGSPAHGNSSSYASVRGSPGEYHSPYTLSPEISVITPTHAPSLASPYHGGSGSYQTPRSGHPPIYVVTQGLQPRGLQPPGLQPPEQLPEHDTSPWPSSASDSTYSTPSDVSRTRPWIRGPSPTTEWATSQTLPPYPSTRSRGLRPPGAGMDGVSALQAPFLINSYTSNPPAQEQHFGSTVLNVQSMGFAEATSHHGSVSNSTVSTFRPHQQRQDNSISSLRGQTPPMNAASHASESLVAPVPTLPSRLDPLASLDRRKGIMMEAHQDLMGTSMGDMSLLGGLDAGYGGDGANAANLRVDDGSHSAGIAAELDLAMGGGCVMPIPPTMTIPLPAPVRAAVPRYLQVYWARIDKFLPMVHRQTFEAAPEDALMYAMAAVATQHLDSREDRARGNQLHEFAWQEVKRTPQWTMQIMQAILLCEYFARFRGRKAVTRPSKPFESLYSRVSAALPYFIPPPSSAFSEDSGFWLADTTTTAWSLTSSPASSNSSLCDSITPTTTTMSPFALRHLSPLQGTPWGGFSSSYGSSATSSRFGNPSKSSSESSLVFDFSHSSRSNLNLNVNVTSSPGARSRAQTSWSSLFDPTRSSPVQGPAPPPFFSTRSKAPGQAYSQSVSNTQVLYHSPALLDHAMLASNQQLPLQDRWRNWVDAESRRRLFAGCLFCDGHAAVYQQQRRAQDFEADGSAALHLVPLLGRSAKLWEARTAEEWEAALAEDPGAVDPEFVPPLEQLTEVDLFSRRNFDRLMILSACALRLPRRHRSLLATAASADNSPAPDDNMDNMGSQFDQLPEPQQQPPITPHMPYIDAEERISYLFGGCPVGNSYLALQHTPLRDLLAVAGDSWVFTQKLLHGSTFVKHQRRVRLWATGATTSPSLTTSNTTGGTAGTYTDPSLAGLNPVRATVYAARAILLFLEREQPLSPYHGPPAALWCLDLADYWAMYVCALICWAFSHRARGTISASSSSSTSFSPSSSDKQQQRQARQRSSSAASGSTSASVSEAGSNNSPPLGITAAVTTSSGSSRSTADQEAAAIEWLRTVAAEGATLDDVVAVRGAPEAHNVVCLVRRRLESDCVGERSRLYWDAVGVLKKVEEGVGRMWF</sequence>
<dbReference type="SMART" id="SM00355">
    <property type="entry name" value="ZnF_C2H2"/>
    <property type="match status" value="2"/>
</dbReference>
<keyword evidence="6" id="KW-0539">Nucleus</keyword>
<feature type="compositionally biased region" description="Polar residues" evidence="8">
    <location>
        <begin position="505"/>
        <end position="545"/>
    </location>
</feature>
<dbReference type="InterPro" id="IPR036236">
    <property type="entry name" value="Znf_C2H2_sf"/>
</dbReference>
<feature type="region of interest" description="Disordered" evidence="8">
    <location>
        <begin position="1"/>
        <end position="196"/>
    </location>
</feature>
<dbReference type="InterPro" id="IPR051059">
    <property type="entry name" value="VerF-like"/>
</dbReference>
<dbReference type="GO" id="GO:0000785">
    <property type="term" value="C:chromatin"/>
    <property type="evidence" value="ECO:0007669"/>
    <property type="project" value="TreeGrafter"/>
</dbReference>
<dbReference type="GO" id="GO:0000978">
    <property type="term" value="F:RNA polymerase II cis-regulatory region sequence-specific DNA binding"/>
    <property type="evidence" value="ECO:0007669"/>
    <property type="project" value="InterPro"/>
</dbReference>
<name>A0AAN6T9E1_9PEZI</name>
<feature type="compositionally biased region" description="Low complexity" evidence="8">
    <location>
        <begin position="1269"/>
        <end position="1310"/>
    </location>
</feature>
<feature type="compositionally biased region" description="Polar residues" evidence="8">
    <location>
        <begin position="1321"/>
        <end position="1330"/>
    </location>
</feature>
<feature type="region of interest" description="Disordered" evidence="8">
    <location>
        <begin position="871"/>
        <end position="914"/>
    </location>
</feature>
<gene>
    <name evidence="10" type="ORF">N656DRAFT_800309</name>
</gene>
<dbReference type="PANTHER" id="PTHR40626">
    <property type="entry name" value="MIP31509P"/>
    <property type="match status" value="1"/>
</dbReference>
<feature type="region of interest" description="Disordered" evidence="8">
    <location>
        <begin position="243"/>
        <end position="455"/>
    </location>
</feature>
<reference evidence="10" key="2">
    <citation type="submission" date="2023-05" db="EMBL/GenBank/DDBJ databases">
        <authorList>
            <consortium name="Lawrence Berkeley National Laboratory"/>
            <person name="Steindorff A."/>
            <person name="Hensen N."/>
            <person name="Bonometti L."/>
            <person name="Westerberg I."/>
            <person name="Brannstrom I.O."/>
            <person name="Guillou S."/>
            <person name="Cros-Aarteil S."/>
            <person name="Calhoun S."/>
            <person name="Haridas S."/>
            <person name="Kuo A."/>
            <person name="Mondo S."/>
            <person name="Pangilinan J."/>
            <person name="Riley R."/>
            <person name="Labutti K."/>
            <person name="Andreopoulos B."/>
            <person name="Lipzen A."/>
            <person name="Chen C."/>
            <person name="Yanf M."/>
            <person name="Daum C."/>
            <person name="Ng V."/>
            <person name="Clum A."/>
            <person name="Ohm R."/>
            <person name="Martin F."/>
            <person name="Silar P."/>
            <person name="Natvig D."/>
            <person name="Lalanne C."/>
            <person name="Gautier V."/>
            <person name="Ament-Velasquez S.L."/>
            <person name="Kruys A."/>
            <person name="Hutchinson M.I."/>
            <person name="Powell A.J."/>
            <person name="Barry K."/>
            <person name="Miller A.N."/>
            <person name="Grigoriev I.V."/>
            <person name="Debuchy R."/>
            <person name="Gladieux P."/>
            <person name="Thoren M.H."/>
            <person name="Johannesson H."/>
        </authorList>
    </citation>
    <scope>NUCLEOTIDE SEQUENCE</scope>
    <source>
        <strain evidence="10">CBS 508.74</strain>
    </source>
</reference>
<feature type="region of interest" description="Disordered" evidence="8">
    <location>
        <begin position="503"/>
        <end position="549"/>
    </location>
</feature>
<keyword evidence="2" id="KW-0479">Metal-binding</keyword>
<evidence type="ECO:0000256" key="3">
    <source>
        <dbReference type="ARBA" id="ARBA00022737"/>
    </source>
</evidence>
<evidence type="ECO:0000256" key="4">
    <source>
        <dbReference type="ARBA" id="ARBA00022771"/>
    </source>
</evidence>
<feature type="compositionally biased region" description="Polar residues" evidence="8">
    <location>
        <begin position="147"/>
        <end position="158"/>
    </location>
</feature>
<feature type="compositionally biased region" description="Basic and acidic residues" evidence="8">
    <location>
        <begin position="11"/>
        <end position="21"/>
    </location>
</feature>
<dbReference type="Gene3D" id="3.30.160.60">
    <property type="entry name" value="Classic Zinc Finger"/>
    <property type="match status" value="1"/>
</dbReference>
<feature type="compositionally biased region" description="Polar residues" evidence="8">
    <location>
        <begin position="253"/>
        <end position="283"/>
    </location>
</feature>
<feature type="compositionally biased region" description="Low complexity" evidence="8">
    <location>
        <begin position="108"/>
        <end position="141"/>
    </location>
</feature>
<evidence type="ECO:0000256" key="5">
    <source>
        <dbReference type="ARBA" id="ARBA00022833"/>
    </source>
</evidence>
<accession>A0AAN6T9E1</accession>
<organism evidence="10 11">
    <name type="scientific">Canariomyces notabilis</name>
    <dbReference type="NCBI Taxonomy" id="2074819"/>
    <lineage>
        <taxon>Eukaryota</taxon>
        <taxon>Fungi</taxon>
        <taxon>Dikarya</taxon>
        <taxon>Ascomycota</taxon>
        <taxon>Pezizomycotina</taxon>
        <taxon>Sordariomycetes</taxon>
        <taxon>Sordariomycetidae</taxon>
        <taxon>Sordariales</taxon>
        <taxon>Chaetomiaceae</taxon>
        <taxon>Canariomyces</taxon>
    </lineage>
</organism>
<dbReference type="Pfam" id="PF00096">
    <property type="entry name" value="zf-C2H2"/>
    <property type="match status" value="1"/>
</dbReference>
<evidence type="ECO:0000256" key="7">
    <source>
        <dbReference type="PROSITE-ProRule" id="PRU00042"/>
    </source>
</evidence>
<feature type="domain" description="C2H2-type" evidence="9">
    <location>
        <begin position="223"/>
        <end position="250"/>
    </location>
</feature>
<comment type="caution">
    <text evidence="10">The sequence shown here is derived from an EMBL/GenBank/DDBJ whole genome shotgun (WGS) entry which is preliminary data.</text>
</comment>
<evidence type="ECO:0000256" key="1">
    <source>
        <dbReference type="ARBA" id="ARBA00004123"/>
    </source>
</evidence>
<keyword evidence="4 7" id="KW-0863">Zinc-finger</keyword>
<dbReference type="GO" id="GO:0000981">
    <property type="term" value="F:DNA-binding transcription factor activity, RNA polymerase II-specific"/>
    <property type="evidence" value="ECO:0007669"/>
    <property type="project" value="InterPro"/>
</dbReference>
<proteinExistence type="predicted"/>
<evidence type="ECO:0000259" key="9">
    <source>
        <dbReference type="PROSITE" id="PS50157"/>
    </source>
</evidence>
<dbReference type="PANTHER" id="PTHR40626:SF30">
    <property type="entry name" value="FINGER DOMAIN PROTEIN, PUTATIVE (AFU_ORTHOLOGUE AFUA_4G13600)-RELATED"/>
    <property type="match status" value="1"/>
</dbReference>
<dbReference type="GO" id="GO:0008270">
    <property type="term" value="F:zinc ion binding"/>
    <property type="evidence" value="ECO:0007669"/>
    <property type="project" value="UniProtKB-KW"/>
</dbReference>
<dbReference type="CDD" id="cd12148">
    <property type="entry name" value="fungal_TF_MHR"/>
    <property type="match status" value="1"/>
</dbReference>
<comment type="subcellular location">
    <subcellularLocation>
        <location evidence="1">Nucleus</location>
    </subcellularLocation>
</comment>
<dbReference type="GO" id="GO:0005634">
    <property type="term" value="C:nucleus"/>
    <property type="evidence" value="ECO:0007669"/>
    <property type="project" value="UniProtKB-SubCell"/>
</dbReference>
<dbReference type="RefSeq" id="XP_064667620.1">
    <property type="nucleotide sequence ID" value="XM_064817998.1"/>
</dbReference>
<feature type="compositionally biased region" description="Polar residues" evidence="8">
    <location>
        <begin position="37"/>
        <end position="58"/>
    </location>
</feature>
<feature type="compositionally biased region" description="Polar residues" evidence="8">
    <location>
        <begin position="432"/>
        <end position="451"/>
    </location>
</feature>